<keyword evidence="4" id="KW-1280">Immunoglobulin</keyword>
<dbReference type="GeneTree" id="ENSGT00940000153924"/>
<keyword evidence="5" id="KW-0732">Signal</keyword>
<evidence type="ECO:0000256" key="1">
    <source>
        <dbReference type="ARBA" id="ARBA00022859"/>
    </source>
</evidence>
<evidence type="ECO:0000259" key="6">
    <source>
        <dbReference type="PROSITE" id="PS50835"/>
    </source>
</evidence>
<dbReference type="PANTHER" id="PTHR23267">
    <property type="entry name" value="IMMUNOGLOBULIN LIGHT CHAIN"/>
    <property type="match status" value="1"/>
</dbReference>
<sequence>MRAPAQLLGLLLLWLPGARCDIQMTQTPTSLSASLGDKVTITCRASQDISYALNWYQQKPGKAPKLLIYYTDRLAGGVPSRFSGSGSGTDYSLTINSLESEDTAAYYCLQAANNPREVRGWTVPAAPPHESRIETVFQMMSNKLMEGYLWRGQGDWYLKYSSLFIGTKGTGLALS</sequence>
<dbReference type="GO" id="GO:0019814">
    <property type="term" value="C:immunoglobulin complex"/>
    <property type="evidence" value="ECO:0007669"/>
    <property type="project" value="UniProtKB-KW"/>
</dbReference>
<dbReference type="GO" id="GO:0002250">
    <property type="term" value="P:adaptive immune response"/>
    <property type="evidence" value="ECO:0007669"/>
    <property type="project" value="UniProtKB-KW"/>
</dbReference>
<dbReference type="Pfam" id="PF07686">
    <property type="entry name" value="V-set"/>
    <property type="match status" value="1"/>
</dbReference>
<dbReference type="Ensembl" id="ENSPEMT00000037099.1">
    <property type="protein sequence ID" value="ENSPEMP00000030135.1"/>
    <property type="gene ID" value="ENSPEMG00000027819.1"/>
</dbReference>
<dbReference type="SMART" id="SM00409">
    <property type="entry name" value="IG"/>
    <property type="match status" value="1"/>
</dbReference>
<dbReference type="InterPro" id="IPR013783">
    <property type="entry name" value="Ig-like_fold"/>
</dbReference>
<keyword evidence="8" id="KW-1185">Reference proteome</keyword>
<reference evidence="7 8" key="1">
    <citation type="submission" date="2018-10" db="EMBL/GenBank/DDBJ databases">
        <title>Improved assembly of the deer mouse Peromyscus maniculatus genome.</title>
        <authorList>
            <person name="Lassance J.-M."/>
            <person name="Hoekstra H.E."/>
        </authorList>
    </citation>
    <scope>NUCLEOTIDE SEQUENCE [LARGE SCALE GENOMIC DNA]</scope>
</reference>
<feature type="chain" id="PRO_5034812884" description="Ig-like domain-containing protein" evidence="5">
    <location>
        <begin position="21"/>
        <end position="175"/>
    </location>
</feature>
<dbReference type="InterPro" id="IPR013106">
    <property type="entry name" value="Ig_V-set"/>
</dbReference>
<dbReference type="InterPro" id="IPR003599">
    <property type="entry name" value="Ig_sub"/>
</dbReference>
<proteinExistence type="predicted"/>
<dbReference type="SUPFAM" id="SSF48726">
    <property type="entry name" value="Immunoglobulin"/>
    <property type="match status" value="1"/>
</dbReference>
<dbReference type="Proteomes" id="UP000694547">
    <property type="component" value="Chromosome 3"/>
</dbReference>
<dbReference type="Gene3D" id="2.60.40.10">
    <property type="entry name" value="Immunoglobulins"/>
    <property type="match status" value="1"/>
</dbReference>
<evidence type="ECO:0000256" key="2">
    <source>
        <dbReference type="ARBA" id="ARBA00023130"/>
    </source>
</evidence>
<dbReference type="InterPro" id="IPR007110">
    <property type="entry name" value="Ig-like_dom"/>
</dbReference>
<feature type="domain" description="Ig-like" evidence="6">
    <location>
        <begin position="22"/>
        <end position="119"/>
    </location>
</feature>
<evidence type="ECO:0000313" key="8">
    <source>
        <dbReference type="Proteomes" id="UP000694547"/>
    </source>
</evidence>
<name>A0A8C8UJA9_PERMB</name>
<keyword evidence="3" id="KW-1015">Disulfide bond</keyword>
<evidence type="ECO:0000256" key="5">
    <source>
        <dbReference type="SAM" id="SignalP"/>
    </source>
</evidence>
<dbReference type="InterPro" id="IPR036179">
    <property type="entry name" value="Ig-like_dom_sf"/>
</dbReference>
<keyword evidence="2" id="KW-1064">Adaptive immunity</keyword>
<dbReference type="PROSITE" id="PS50835">
    <property type="entry name" value="IG_LIKE"/>
    <property type="match status" value="1"/>
</dbReference>
<feature type="signal peptide" evidence="5">
    <location>
        <begin position="1"/>
        <end position="20"/>
    </location>
</feature>
<reference evidence="7" key="3">
    <citation type="submission" date="2025-09" db="UniProtKB">
        <authorList>
            <consortium name="Ensembl"/>
        </authorList>
    </citation>
    <scope>IDENTIFICATION</scope>
</reference>
<dbReference type="InterPro" id="IPR050150">
    <property type="entry name" value="IgV_Light_Chain"/>
</dbReference>
<dbReference type="SMART" id="SM00406">
    <property type="entry name" value="IGv"/>
    <property type="match status" value="1"/>
</dbReference>
<dbReference type="GO" id="GO:0005576">
    <property type="term" value="C:extracellular region"/>
    <property type="evidence" value="ECO:0007669"/>
    <property type="project" value="UniProtKB-ARBA"/>
</dbReference>
<evidence type="ECO:0000256" key="3">
    <source>
        <dbReference type="ARBA" id="ARBA00023157"/>
    </source>
</evidence>
<dbReference type="FunFam" id="2.60.40.10:FF:000212">
    <property type="entry name" value="Immunoglobulin kappa chain variable 12-38"/>
    <property type="match status" value="1"/>
</dbReference>
<evidence type="ECO:0000313" key="7">
    <source>
        <dbReference type="Ensembl" id="ENSPEMP00000030135.1"/>
    </source>
</evidence>
<keyword evidence="1" id="KW-0391">Immunity</keyword>
<dbReference type="GO" id="GO:0005886">
    <property type="term" value="C:plasma membrane"/>
    <property type="evidence" value="ECO:0007669"/>
    <property type="project" value="UniProtKB-ARBA"/>
</dbReference>
<protein>
    <recommendedName>
        <fullName evidence="6">Ig-like domain-containing protein</fullName>
    </recommendedName>
</protein>
<organism evidence="7 8">
    <name type="scientific">Peromyscus maniculatus bairdii</name>
    <name type="common">Prairie deer mouse</name>
    <dbReference type="NCBI Taxonomy" id="230844"/>
    <lineage>
        <taxon>Eukaryota</taxon>
        <taxon>Metazoa</taxon>
        <taxon>Chordata</taxon>
        <taxon>Craniata</taxon>
        <taxon>Vertebrata</taxon>
        <taxon>Euteleostomi</taxon>
        <taxon>Mammalia</taxon>
        <taxon>Eutheria</taxon>
        <taxon>Euarchontoglires</taxon>
        <taxon>Glires</taxon>
        <taxon>Rodentia</taxon>
        <taxon>Myomorpha</taxon>
        <taxon>Muroidea</taxon>
        <taxon>Cricetidae</taxon>
        <taxon>Neotominae</taxon>
        <taxon>Peromyscus</taxon>
    </lineage>
</organism>
<reference evidence="7" key="2">
    <citation type="submission" date="2025-08" db="UniProtKB">
        <authorList>
            <consortium name="Ensembl"/>
        </authorList>
    </citation>
    <scope>IDENTIFICATION</scope>
</reference>
<dbReference type="AlphaFoldDB" id="A0A8C8UJA9"/>
<accession>A0A8C8UJA9</accession>
<evidence type="ECO:0000256" key="4">
    <source>
        <dbReference type="ARBA" id="ARBA00043265"/>
    </source>
</evidence>